<dbReference type="GO" id="GO:0007265">
    <property type="term" value="P:Ras protein signal transduction"/>
    <property type="evidence" value="ECO:0007669"/>
    <property type="project" value="TreeGrafter"/>
</dbReference>
<feature type="domain" description="N-terminal Ras-GEF" evidence="9">
    <location>
        <begin position="64"/>
        <end position="188"/>
    </location>
</feature>
<dbReference type="SUPFAM" id="SSF48366">
    <property type="entry name" value="Ras GEF"/>
    <property type="match status" value="1"/>
</dbReference>
<dbReference type="SMART" id="SM00849">
    <property type="entry name" value="Lactamase_B"/>
    <property type="match status" value="1"/>
</dbReference>
<dbReference type="InterPro" id="IPR011084">
    <property type="entry name" value="DRMBL"/>
</dbReference>
<keyword evidence="3" id="KW-0234">DNA repair</keyword>
<dbReference type="InterPro" id="IPR023578">
    <property type="entry name" value="Ras_GEF_dom_sf"/>
</dbReference>
<dbReference type="InterPro" id="IPR036866">
    <property type="entry name" value="RibonucZ/Hydroxyglut_hydro"/>
</dbReference>
<sequence>MAMVKYWGDEKHVDAVYAVYLKKVRYVPPPGYDGVPRYRAIDPDRPQLQCPCPGSDHLQWESVKERVIKAGTIEKLVECLVSADGTMDSRHFNVFFATYRAFAEPINVLDRLLRRYESLENEVNSSTSALVIQNSIRSILICWLDMYPEDFYDPDCDFSMLTNLLDFGQRSRLSDLRAKSRKLLERFKHIQEEGGMIAALPSLDQLASAFGYDASEYSRNPQERVKMFDVGSENCVQIAEQLTFWDAELFRELIIHQCQGCVWSKRHRLPNEKVYTVKATIDQFNAVSQRVMTSIVLPDCRPDFRAKIIAKWIDIARELRALKNFSSLKAVLSSLQSEPVHRLKSVWALVPSRSMAQFRDLSAIYDMDEEGDERNARRILEQEGTAKSSPLRRPQLVQNCRRTKSDVNLAECQGTVPYLGSFLTDLTMIDQGTQDFTEDGLINFEKRRKEFEVLAKLRLFQSAARAYHIPMDRVFCAWFHFLPCLSEKECFNRSLEIEQSTVVSTPDLNSRHNTSQSNGNSNVLAKSNTLARLFNTSKLSEDSNANVSHSHSHSQSQSSYTDPVIEPGVSAALSPMAVRLSNDSCTNYDEWIDGRVDGGPPGPVSLSRTLSRTAPGVQSFTAPSTPASSVSYKGCEFSPLDVFPHKRAYSGDSTQEVEASMSTTMPECSKACHDHSRMDCCDMPSCSASVPDHIKRGLHQSDASTCSSSSYQSSGPQTDTGSFHLARVGLDDEFQSPSGCANYKCIKVKNGDRMNDLITRALEKHLIESPEDEYCLVQLLPNGGEFQLPDKCNPYYAVAPDPTSPMLNLLLRKRKNASNGDGSSPQVEQWLSVIYTLQSSYYLLLQKCSNHFYRDNSNNSHYFPNTEYDNEAAKLMVSTRSGRRTSLRLAKAMREQSFSSSPPELNSSPGTHRLDKVYDLPSHSTTEDSHDDVPKMKLLTSGKRSRSSKVTSNPNMQQKRSPSRLSPRAKQSRIDVGDQALMLREALELAFPSTPSSSSTVVKPLKNRQRKEGIVSADRPTNKDPSSPRDGGNVSAPVTPSVILRHRRRSNFFGNALVTTKSKASTSRVVVLKADHPKQASITLPDKPSSNENSKQLAASADRISNKDSPSPELGYASAPPMSSGNSRRGRSQRSKAFDKLNDANILEETTTKQSPRASLPKPSKSKQTPMAPNTPPSRVSTPKNLAEIPCASTEVTATFACKDLDSCEATTSHGSFSSTFQVSPKSIKSSRTVRFCNESANEVHIIPAVKTTLPFAEQMTREREAEAEELLRLQTVEEVLDEVVEDENIVPKCGRIVIGKRYIAVDRFVRRDECRYHFLTHAHVDHFVTLSKTWKLPIYCSELTAKMMPIILGAKAPSKKLFRPLKVGETHTIEPNLHVTVLEANHCMGSVMFLFEGASIPGGSVLCTGDFRADEQMLARFEYDPSFQKLAEAPISKIYLDNTNFDLEASVPQRSESVKMLMEEMDKLRDCSILIPLYNVGREEVLERLSENLSEPISISAQRLAILKACDLKRSGFSDETDTIARIRTSRRQQNQVLSALKKMAKPVAVVDLSLRDDYKDVIKENLVTIPYSDHSSREEIRSFLSRLRFGELIPTGAPMKISSAEELMELSREKITPATADDIQTNMESRSTQLDETEISTTLPVLKWDWSSLEPVNTDVFKVQGLNLLDFASWVNPGKCVTRSISTSPIKVKILPPQI</sequence>
<comment type="caution">
    <text evidence="10">The sequence shown here is derived from an EMBL/GenBank/DDBJ whole genome shotgun (WGS) entry which is preliminary data.</text>
</comment>
<dbReference type="Pfam" id="PF00618">
    <property type="entry name" value="RasGEF_N"/>
    <property type="match status" value="1"/>
</dbReference>
<dbReference type="Pfam" id="PF00617">
    <property type="entry name" value="RasGEF"/>
    <property type="match status" value="1"/>
</dbReference>
<dbReference type="Pfam" id="PF00788">
    <property type="entry name" value="RA"/>
    <property type="match status" value="1"/>
</dbReference>
<dbReference type="InterPro" id="IPR000159">
    <property type="entry name" value="RA_dom"/>
</dbReference>
<feature type="domain" description="Ras-GEF" evidence="7">
    <location>
        <begin position="234"/>
        <end position="500"/>
    </location>
</feature>
<evidence type="ECO:0000256" key="1">
    <source>
        <dbReference type="ARBA" id="ARBA00022658"/>
    </source>
</evidence>
<dbReference type="GO" id="GO:0006281">
    <property type="term" value="P:DNA repair"/>
    <property type="evidence" value="ECO:0007669"/>
    <property type="project" value="UniProtKB-KW"/>
</dbReference>
<feature type="compositionally biased region" description="Basic and acidic residues" evidence="6">
    <location>
        <begin position="925"/>
        <end position="935"/>
    </location>
</feature>
<feature type="compositionally biased region" description="Low complexity" evidence="6">
    <location>
        <begin position="992"/>
        <end position="1002"/>
    </location>
</feature>
<keyword evidence="11" id="KW-1185">Reference proteome</keyword>
<dbReference type="PROSITE" id="PS50212">
    <property type="entry name" value="RASGEF_NTER"/>
    <property type="match status" value="1"/>
</dbReference>
<evidence type="ECO:0000256" key="2">
    <source>
        <dbReference type="ARBA" id="ARBA00022763"/>
    </source>
</evidence>
<dbReference type="InterPro" id="IPR001895">
    <property type="entry name" value="RASGEF_cat_dom"/>
</dbReference>
<dbReference type="Gene3D" id="3.40.50.12650">
    <property type="match status" value="1"/>
</dbReference>
<dbReference type="EMBL" id="CATQJL010000326">
    <property type="protein sequence ID" value="CAJ0608974.1"/>
    <property type="molecule type" value="Genomic_DNA"/>
</dbReference>
<dbReference type="InterPro" id="IPR001279">
    <property type="entry name" value="Metallo-B-lactamas"/>
</dbReference>
<dbReference type="Gene3D" id="1.10.840.10">
    <property type="entry name" value="Ras guanine-nucleotide exchange factors catalytic domain"/>
    <property type="match status" value="1"/>
</dbReference>
<evidence type="ECO:0000256" key="6">
    <source>
        <dbReference type="SAM" id="MobiDB-lite"/>
    </source>
</evidence>
<feature type="region of interest" description="Disordered" evidence="6">
    <location>
        <begin position="542"/>
        <end position="566"/>
    </location>
</feature>
<dbReference type="PROSITE" id="PS50200">
    <property type="entry name" value="RA"/>
    <property type="match status" value="1"/>
</dbReference>
<feature type="compositionally biased region" description="Polar residues" evidence="6">
    <location>
        <begin position="948"/>
        <end position="964"/>
    </location>
</feature>
<evidence type="ECO:0000256" key="4">
    <source>
        <dbReference type="ARBA" id="ARBA00023242"/>
    </source>
</evidence>
<dbReference type="CDD" id="cd00153">
    <property type="entry name" value="RA_RalGDS_like"/>
    <property type="match status" value="1"/>
</dbReference>
<keyword evidence="4" id="KW-0539">Nucleus</keyword>
<dbReference type="Gene3D" id="3.60.15.10">
    <property type="entry name" value="Ribonuclease Z/Hydroxyacylglutathione hydrolase-like"/>
    <property type="match status" value="1"/>
</dbReference>
<feature type="domain" description="Ras-associating" evidence="8">
    <location>
        <begin position="722"/>
        <end position="816"/>
    </location>
</feature>
<feature type="region of interest" description="Disordered" evidence="6">
    <location>
        <begin position="1079"/>
        <end position="1185"/>
    </location>
</feature>
<feature type="region of interest" description="Disordered" evidence="6">
    <location>
        <begin position="891"/>
        <end position="972"/>
    </location>
</feature>
<evidence type="ECO:0000259" key="7">
    <source>
        <dbReference type="PROSITE" id="PS50009"/>
    </source>
</evidence>
<feature type="compositionally biased region" description="Low complexity" evidence="6">
    <location>
        <begin position="897"/>
        <end position="909"/>
    </location>
</feature>
<dbReference type="CDD" id="cd00155">
    <property type="entry name" value="RasGEF"/>
    <property type="match status" value="1"/>
</dbReference>
<evidence type="ECO:0000256" key="5">
    <source>
        <dbReference type="PROSITE-ProRule" id="PRU00168"/>
    </source>
</evidence>
<accession>A0AA36MDD5</accession>
<dbReference type="PROSITE" id="PS50009">
    <property type="entry name" value="RASGEF_CAT"/>
    <property type="match status" value="1"/>
</dbReference>
<feature type="region of interest" description="Disordered" evidence="6">
    <location>
        <begin position="991"/>
        <end position="1043"/>
    </location>
</feature>
<dbReference type="SMART" id="SM00314">
    <property type="entry name" value="RA"/>
    <property type="match status" value="1"/>
</dbReference>
<evidence type="ECO:0000256" key="3">
    <source>
        <dbReference type="ARBA" id="ARBA00023204"/>
    </source>
</evidence>
<dbReference type="InterPro" id="IPR036964">
    <property type="entry name" value="RASGEF_cat_dom_sf"/>
</dbReference>
<feature type="compositionally biased region" description="Polar residues" evidence="6">
    <location>
        <begin position="1148"/>
        <end position="1157"/>
    </location>
</feature>
<evidence type="ECO:0000259" key="9">
    <source>
        <dbReference type="PROSITE" id="PS50212"/>
    </source>
</evidence>
<evidence type="ECO:0000313" key="11">
    <source>
        <dbReference type="Proteomes" id="UP001176961"/>
    </source>
</evidence>
<dbReference type="Proteomes" id="UP001176961">
    <property type="component" value="Unassembled WGS sequence"/>
</dbReference>
<keyword evidence="1 5" id="KW-0344">Guanine-nucleotide releasing factor</keyword>
<organism evidence="10 11">
    <name type="scientific">Cylicocyclus nassatus</name>
    <name type="common">Nematode worm</name>
    <dbReference type="NCBI Taxonomy" id="53992"/>
    <lineage>
        <taxon>Eukaryota</taxon>
        <taxon>Metazoa</taxon>
        <taxon>Ecdysozoa</taxon>
        <taxon>Nematoda</taxon>
        <taxon>Chromadorea</taxon>
        <taxon>Rhabditida</taxon>
        <taxon>Rhabditina</taxon>
        <taxon>Rhabditomorpha</taxon>
        <taxon>Strongyloidea</taxon>
        <taxon>Strongylidae</taxon>
        <taxon>Cylicocyclus</taxon>
    </lineage>
</organism>
<evidence type="ECO:0000313" key="10">
    <source>
        <dbReference type="EMBL" id="CAJ0608974.1"/>
    </source>
</evidence>
<feature type="compositionally biased region" description="Polar residues" evidence="6">
    <location>
        <begin position="1088"/>
        <end position="1097"/>
    </location>
</feature>
<dbReference type="GO" id="GO:0005886">
    <property type="term" value="C:plasma membrane"/>
    <property type="evidence" value="ECO:0007669"/>
    <property type="project" value="TreeGrafter"/>
</dbReference>
<dbReference type="Gene3D" id="3.10.20.90">
    <property type="entry name" value="Phosphatidylinositol 3-kinase Catalytic Subunit, Chain A, domain 1"/>
    <property type="match status" value="1"/>
</dbReference>
<dbReference type="SMART" id="SM00229">
    <property type="entry name" value="RasGEFN"/>
    <property type="match status" value="1"/>
</dbReference>
<dbReference type="Gene3D" id="1.20.870.10">
    <property type="entry name" value="Son of sevenless (SoS) protein Chain: S domain 1"/>
    <property type="match status" value="1"/>
</dbReference>
<dbReference type="GO" id="GO:0005085">
    <property type="term" value="F:guanyl-nucleotide exchange factor activity"/>
    <property type="evidence" value="ECO:0007669"/>
    <property type="project" value="UniProtKB-KW"/>
</dbReference>
<dbReference type="InterPro" id="IPR029071">
    <property type="entry name" value="Ubiquitin-like_domsf"/>
</dbReference>
<dbReference type="InterPro" id="IPR000651">
    <property type="entry name" value="Ras-like_Gua-exchang_fac_N"/>
</dbReference>
<protein>
    <submittedName>
        <fullName evidence="10">Uncharacterized protein</fullName>
    </submittedName>
</protein>
<dbReference type="CDD" id="cd06224">
    <property type="entry name" value="REM"/>
    <property type="match status" value="1"/>
</dbReference>
<dbReference type="PROSITE" id="PS00720">
    <property type="entry name" value="RASGEF"/>
    <property type="match status" value="1"/>
</dbReference>
<dbReference type="SUPFAM" id="SSF54236">
    <property type="entry name" value="Ubiquitin-like"/>
    <property type="match status" value="1"/>
</dbReference>
<dbReference type="PANTHER" id="PTHR23113">
    <property type="entry name" value="GUANINE NUCLEOTIDE EXCHANGE FACTOR"/>
    <property type="match status" value="1"/>
</dbReference>
<dbReference type="SMART" id="SM00147">
    <property type="entry name" value="RasGEF"/>
    <property type="match status" value="1"/>
</dbReference>
<dbReference type="InterPro" id="IPR019804">
    <property type="entry name" value="Ras_G-nucl-exch_fac_CS"/>
</dbReference>
<gene>
    <name evidence="10" type="ORF">CYNAS_LOCUS20957</name>
</gene>
<dbReference type="Pfam" id="PF07522">
    <property type="entry name" value="DRMBL"/>
    <property type="match status" value="1"/>
</dbReference>
<evidence type="ECO:0000259" key="8">
    <source>
        <dbReference type="PROSITE" id="PS50200"/>
    </source>
</evidence>
<reference evidence="10" key="1">
    <citation type="submission" date="2023-07" db="EMBL/GenBank/DDBJ databases">
        <authorList>
            <consortium name="CYATHOMIX"/>
        </authorList>
    </citation>
    <scope>NUCLEOTIDE SEQUENCE</scope>
    <source>
        <strain evidence="10">N/A</strain>
    </source>
</reference>
<keyword evidence="2" id="KW-0227">DNA damage</keyword>
<feature type="compositionally biased region" description="Polar residues" evidence="6">
    <location>
        <begin position="1166"/>
        <end position="1184"/>
    </location>
</feature>
<dbReference type="PANTHER" id="PTHR23113:SF312">
    <property type="entry name" value="RAL GUANINE NUCLEOTIDE DISSOCIATION STIMULATOR-LIKE, ISOFORM E"/>
    <property type="match status" value="1"/>
</dbReference>
<dbReference type="InterPro" id="IPR008937">
    <property type="entry name" value="Ras-like_GEF"/>
</dbReference>
<proteinExistence type="predicted"/>
<name>A0AA36MDD5_CYLNA</name>
<dbReference type="SUPFAM" id="SSF56281">
    <property type="entry name" value="Metallo-hydrolase/oxidoreductase"/>
    <property type="match status" value="1"/>
</dbReference>